<feature type="transmembrane region" description="Helical" evidence="2">
    <location>
        <begin position="950"/>
        <end position="970"/>
    </location>
</feature>
<feature type="transmembrane region" description="Helical" evidence="2">
    <location>
        <begin position="816"/>
        <end position="840"/>
    </location>
</feature>
<dbReference type="EMBL" id="MOBK01000014">
    <property type="protein sequence ID" value="RON15907.1"/>
    <property type="molecule type" value="Genomic_DNA"/>
</dbReference>
<feature type="compositionally biased region" description="Basic and acidic residues" evidence="1">
    <location>
        <begin position="283"/>
        <end position="299"/>
    </location>
</feature>
<feature type="transmembrane region" description="Helical" evidence="2">
    <location>
        <begin position="772"/>
        <end position="796"/>
    </location>
</feature>
<evidence type="ECO:0000256" key="2">
    <source>
        <dbReference type="SAM" id="Phobius"/>
    </source>
</evidence>
<feature type="transmembrane region" description="Helical" evidence="2">
    <location>
        <begin position="671"/>
        <end position="693"/>
    </location>
</feature>
<keyword evidence="2" id="KW-0472">Membrane</keyword>
<dbReference type="Proteomes" id="UP000285636">
    <property type="component" value="Unassembled WGS sequence"/>
</dbReference>
<name>A0A423HRX2_9PSED</name>
<protein>
    <submittedName>
        <fullName evidence="3">Uncharacterized protein</fullName>
    </submittedName>
</protein>
<evidence type="ECO:0000313" key="4">
    <source>
        <dbReference type="Proteomes" id="UP000285636"/>
    </source>
</evidence>
<reference evidence="3 4" key="1">
    <citation type="submission" date="2016-10" db="EMBL/GenBank/DDBJ databases">
        <title>Comparative genome analysis of multiple Pseudomonas spp. focuses on biocontrol and plant growth promoting traits.</title>
        <authorList>
            <person name="Tao X.-Y."/>
            <person name="Taylor C.G."/>
        </authorList>
    </citation>
    <scope>NUCLEOTIDE SEQUENCE [LARGE SCALE GENOMIC DNA]</scope>
    <source>
        <strain evidence="3 4">38D7</strain>
    </source>
</reference>
<keyword evidence="2" id="KW-1133">Transmembrane helix</keyword>
<accession>A0A423HRX2</accession>
<gene>
    <name evidence="3" type="ORF">BK660_26545</name>
</gene>
<evidence type="ECO:0000256" key="1">
    <source>
        <dbReference type="SAM" id="MobiDB-lite"/>
    </source>
</evidence>
<feature type="transmembrane region" description="Helical" evidence="2">
    <location>
        <begin position="986"/>
        <end position="1007"/>
    </location>
</feature>
<evidence type="ECO:0000313" key="3">
    <source>
        <dbReference type="EMBL" id="RON15907.1"/>
    </source>
</evidence>
<feature type="transmembrane region" description="Helical" evidence="2">
    <location>
        <begin position="12"/>
        <end position="31"/>
    </location>
</feature>
<feature type="transmembrane region" description="Helical" evidence="2">
    <location>
        <begin position="1060"/>
        <end position="1079"/>
    </location>
</feature>
<feature type="region of interest" description="Disordered" evidence="1">
    <location>
        <begin position="426"/>
        <end position="456"/>
    </location>
</feature>
<comment type="caution">
    <text evidence="3">The sequence shown here is derived from an EMBL/GenBank/DDBJ whole genome shotgun (WGS) entry which is preliminary data.</text>
</comment>
<feature type="transmembrane region" description="Helical" evidence="2">
    <location>
        <begin position="733"/>
        <end position="751"/>
    </location>
</feature>
<feature type="transmembrane region" description="Helical" evidence="2">
    <location>
        <begin position="1085"/>
        <end position="1106"/>
    </location>
</feature>
<organism evidence="3 4">
    <name type="scientific">Pseudomonas brassicacearum</name>
    <dbReference type="NCBI Taxonomy" id="930166"/>
    <lineage>
        <taxon>Bacteria</taxon>
        <taxon>Pseudomonadati</taxon>
        <taxon>Pseudomonadota</taxon>
        <taxon>Gammaproteobacteria</taxon>
        <taxon>Pseudomonadales</taxon>
        <taxon>Pseudomonadaceae</taxon>
        <taxon>Pseudomonas</taxon>
    </lineage>
</organism>
<dbReference type="AlphaFoldDB" id="A0A423HRX2"/>
<feature type="region of interest" description="Disordered" evidence="1">
    <location>
        <begin position="279"/>
        <end position="307"/>
    </location>
</feature>
<feature type="compositionally biased region" description="Low complexity" evidence="1">
    <location>
        <begin position="432"/>
        <end position="448"/>
    </location>
</feature>
<sequence length="1186" mass="133546">MDNNKDSGTNLAFWLPGGAVILSLVLSTLALTREPFLEPRPIGAQFQSQLPIEARLWQDPFDALERYRKKLTDSEEAKHLCNPDIIPLPEEKSTPDIMVVLVEGGPYADELERRRRIRYALLAGFKNSQRVPDQEQYIHCLKLQHDLSIDPLDNDPQAVDLPYEMFISNQFDRPASDVEGGPPPSERTIVFWLKQDLLTSQPLQMLEKLRKDLHFKAYKACASGGCIEGIDTATLKVIGPSTSTVLLDMYQEEANFQATKNVEIYSPLATADNEALRKSLKPLKKEKDKDKDKDKDVAADKNTTTETQNKEAMKILRTVSDDGTMTKLLLDELKLRRVDPAADIRCSQGKLRRVGTPCNRAAWLNANRIALISEWDSFYSRALIESFKDQVALDARLGDDEKDKKGVVEQWVLRFSYLRGLDGRLPEEPASSDKATSTDTSKNNKNSSQIDLSPLEKADGNSQLDYLRRLADHIAQQDEDYRKAGQSGIGAIGVLGVDTYDKLLVLQALKSRMPYKLYFSTDLDARMLQRGQAEATRNLILAAPYGLALTRALQQDIPPFRDSLQSSVFISVLAALAPQPFVVKRAKFDYSRSELLSPGIYEVGISGFIPLASNLTASRPESCAAPTQSQSNRGIRPHDLMALRCLQDPSPPPYPEPSDALRNGFKNTQSFFWAGPLTFMLLLTAAFIVWWWIEGSQIKGKTPFSWVRGVPMALYITAAACAFFAARFWHAELLWVCFALILLGTLTSKLVRRSERQLSLTNNSPVDPDSGFFDASAWYIIVPLVIFVLVLLLGYQMRSTLTKDGLGEPMFLFEGISAWPTVALRLLAVLISLSAVAWGWRNLRVNRFEIETAYHLRPHMRKYHLSLWGQLPRLVRGGQKRTLGQWCKELGQCLFLVLFPLSTASIDWSKSKSLARDQAKSTDGRTMISISRFWGEHCVCGTFGARMVRALLATWIFVVVTSLLFVVWPMEGIPVRDTSPLWKWTWLIPTVVFQLLVFWVIDANLLLTRFIRHLSNYHAIWPIRLQNEHQAIFGIGRHSCIDDWVDIQLIAKRTSAVNRLIYAPTVVMLILIASRSSVFDNWPTPLSMIISYALTALLLLASALSLRRAAEKARMEALQRIDAYLLKNPTDTKGYDKFRMIRERIATLNTGSFSRYSEEPLVRALLLSLTGIGGSAIVDALNYAKF</sequence>
<feature type="transmembrane region" description="Helical" evidence="2">
    <location>
        <begin position="705"/>
        <end position="727"/>
    </location>
</feature>
<proteinExistence type="predicted"/>
<dbReference type="RefSeq" id="WP_123436037.1">
    <property type="nucleotide sequence ID" value="NZ_MOBK01000014.1"/>
</dbReference>
<keyword evidence="2" id="KW-0812">Transmembrane</keyword>